<name>A0A498IZM0_MALDO</name>
<proteinExistence type="predicted"/>
<reference evidence="2 3" key="1">
    <citation type="submission" date="2018-10" db="EMBL/GenBank/DDBJ databases">
        <title>A high-quality apple genome assembly.</title>
        <authorList>
            <person name="Hu J."/>
        </authorList>
    </citation>
    <scope>NUCLEOTIDE SEQUENCE [LARGE SCALE GENOMIC DNA]</scope>
    <source>
        <strain evidence="3">cv. HFTH1</strain>
        <tissue evidence="2">Young leaf</tissue>
    </source>
</reference>
<protein>
    <submittedName>
        <fullName evidence="2">Uncharacterized protein</fullName>
    </submittedName>
</protein>
<sequence length="86" mass="10036">MKAEKKLVDLNGEANEALYYVSKQKTKADTSGEMITFINFDLFQKRWGHIESYERSREGKPEIKEEHNKGFEDSCRLAKGKEPRQP</sequence>
<evidence type="ECO:0000256" key="1">
    <source>
        <dbReference type="SAM" id="MobiDB-lite"/>
    </source>
</evidence>
<dbReference type="EMBL" id="RDQH01000336">
    <property type="protein sequence ID" value="RXH87815.1"/>
    <property type="molecule type" value="Genomic_DNA"/>
</dbReference>
<accession>A0A498IZM0</accession>
<dbReference type="AlphaFoldDB" id="A0A498IZM0"/>
<organism evidence="2 3">
    <name type="scientific">Malus domestica</name>
    <name type="common">Apple</name>
    <name type="synonym">Pyrus malus</name>
    <dbReference type="NCBI Taxonomy" id="3750"/>
    <lineage>
        <taxon>Eukaryota</taxon>
        <taxon>Viridiplantae</taxon>
        <taxon>Streptophyta</taxon>
        <taxon>Embryophyta</taxon>
        <taxon>Tracheophyta</taxon>
        <taxon>Spermatophyta</taxon>
        <taxon>Magnoliopsida</taxon>
        <taxon>eudicotyledons</taxon>
        <taxon>Gunneridae</taxon>
        <taxon>Pentapetalae</taxon>
        <taxon>rosids</taxon>
        <taxon>fabids</taxon>
        <taxon>Rosales</taxon>
        <taxon>Rosaceae</taxon>
        <taxon>Amygdaloideae</taxon>
        <taxon>Maleae</taxon>
        <taxon>Malus</taxon>
    </lineage>
</organism>
<keyword evidence="3" id="KW-1185">Reference proteome</keyword>
<evidence type="ECO:0000313" key="2">
    <source>
        <dbReference type="EMBL" id="RXH87815.1"/>
    </source>
</evidence>
<gene>
    <name evidence="2" type="ORF">DVH24_034715</name>
</gene>
<comment type="caution">
    <text evidence="2">The sequence shown here is derived from an EMBL/GenBank/DDBJ whole genome shotgun (WGS) entry which is preliminary data.</text>
</comment>
<feature type="region of interest" description="Disordered" evidence="1">
    <location>
        <begin position="54"/>
        <end position="86"/>
    </location>
</feature>
<evidence type="ECO:0000313" key="3">
    <source>
        <dbReference type="Proteomes" id="UP000290289"/>
    </source>
</evidence>
<dbReference type="Proteomes" id="UP000290289">
    <property type="component" value="Chromosome 10"/>
</dbReference>